<name>A0A382PQG4_9ZZZZ</name>
<keyword evidence="2" id="KW-0413">Isomerase</keyword>
<dbReference type="InterPro" id="IPR011060">
    <property type="entry name" value="RibuloseP-bd_barrel"/>
</dbReference>
<protein>
    <recommendedName>
        <fullName evidence="4">Ribulose-phosphate 3-epimerase</fullName>
    </recommendedName>
</protein>
<dbReference type="GO" id="GO:0016857">
    <property type="term" value="F:racemase and epimerase activity, acting on carbohydrates and derivatives"/>
    <property type="evidence" value="ECO:0007669"/>
    <property type="project" value="InterPro"/>
</dbReference>
<evidence type="ECO:0000256" key="2">
    <source>
        <dbReference type="ARBA" id="ARBA00023235"/>
    </source>
</evidence>
<dbReference type="InterPro" id="IPR013785">
    <property type="entry name" value="Aldolase_TIM"/>
</dbReference>
<reference evidence="3" key="1">
    <citation type="submission" date="2018-05" db="EMBL/GenBank/DDBJ databases">
        <authorList>
            <person name="Lanie J.A."/>
            <person name="Ng W.-L."/>
            <person name="Kazmierczak K.M."/>
            <person name="Andrzejewski T.M."/>
            <person name="Davidsen T.M."/>
            <person name="Wayne K.J."/>
            <person name="Tettelin H."/>
            <person name="Glass J.I."/>
            <person name="Rusch D."/>
            <person name="Podicherti R."/>
            <person name="Tsui H.-C.T."/>
            <person name="Winkler M.E."/>
        </authorList>
    </citation>
    <scope>NUCLEOTIDE SEQUENCE</scope>
</reference>
<dbReference type="EMBL" id="UINC01108964">
    <property type="protein sequence ID" value="SVC75466.1"/>
    <property type="molecule type" value="Genomic_DNA"/>
</dbReference>
<dbReference type="GO" id="GO:0046872">
    <property type="term" value="F:metal ion binding"/>
    <property type="evidence" value="ECO:0007669"/>
    <property type="project" value="UniProtKB-KW"/>
</dbReference>
<feature type="non-terminal residue" evidence="3">
    <location>
        <position position="120"/>
    </location>
</feature>
<sequence>MVTTDLDTFFGDSRPRILAPSILAGDHADLAGSLAEIEHDGRRWVHLDVMDGHFVPNVTFGPQTVADLRRRTEIFLDVHLMMECPHQFLDAFAEAGADLISIHIEPDYDHAKALSRIRAL</sequence>
<dbReference type="Gene3D" id="3.20.20.70">
    <property type="entry name" value="Aldolase class I"/>
    <property type="match status" value="1"/>
</dbReference>
<gene>
    <name evidence="3" type="ORF">METZ01_LOCUS328320</name>
</gene>
<keyword evidence="1" id="KW-0479">Metal-binding</keyword>
<dbReference type="PROSITE" id="PS01085">
    <property type="entry name" value="RIBUL_P_3_EPIMER_1"/>
    <property type="match status" value="1"/>
</dbReference>
<evidence type="ECO:0008006" key="4">
    <source>
        <dbReference type="Google" id="ProtNLM"/>
    </source>
</evidence>
<dbReference type="SUPFAM" id="SSF51366">
    <property type="entry name" value="Ribulose-phoshate binding barrel"/>
    <property type="match status" value="1"/>
</dbReference>
<accession>A0A382PQG4</accession>
<evidence type="ECO:0000313" key="3">
    <source>
        <dbReference type="EMBL" id="SVC75466.1"/>
    </source>
</evidence>
<dbReference type="Pfam" id="PF00834">
    <property type="entry name" value="Ribul_P_3_epim"/>
    <property type="match status" value="1"/>
</dbReference>
<dbReference type="AlphaFoldDB" id="A0A382PQG4"/>
<dbReference type="GO" id="GO:0005975">
    <property type="term" value="P:carbohydrate metabolic process"/>
    <property type="evidence" value="ECO:0007669"/>
    <property type="project" value="InterPro"/>
</dbReference>
<proteinExistence type="predicted"/>
<evidence type="ECO:0000256" key="1">
    <source>
        <dbReference type="ARBA" id="ARBA00022723"/>
    </source>
</evidence>
<dbReference type="PANTHER" id="PTHR11749">
    <property type="entry name" value="RIBULOSE-5-PHOSPHATE-3-EPIMERASE"/>
    <property type="match status" value="1"/>
</dbReference>
<dbReference type="InterPro" id="IPR000056">
    <property type="entry name" value="Ribul_P_3_epim-like"/>
</dbReference>
<organism evidence="3">
    <name type="scientific">marine metagenome</name>
    <dbReference type="NCBI Taxonomy" id="408172"/>
    <lineage>
        <taxon>unclassified sequences</taxon>
        <taxon>metagenomes</taxon>
        <taxon>ecological metagenomes</taxon>
    </lineage>
</organism>